<accession>A0A8S4NPN7</accession>
<protein>
    <recommendedName>
        <fullName evidence="2">DSBA-like thioredoxin domain-containing protein</fullName>
    </recommendedName>
</protein>
<keyword evidence="4" id="KW-1185">Reference proteome</keyword>
<evidence type="ECO:0000259" key="2">
    <source>
        <dbReference type="Pfam" id="PF01323"/>
    </source>
</evidence>
<name>A0A8S4NPN7_OWEFU</name>
<evidence type="ECO:0000313" key="3">
    <source>
        <dbReference type="EMBL" id="CAH1782301.1"/>
    </source>
</evidence>
<dbReference type="InterPro" id="IPR036249">
    <property type="entry name" value="Thioredoxin-like_sf"/>
</dbReference>
<dbReference type="PANTHER" id="PTHR13887:SF41">
    <property type="entry name" value="THIOREDOXIN SUPERFAMILY PROTEIN"/>
    <property type="match status" value="1"/>
</dbReference>
<dbReference type="InterPro" id="IPR001853">
    <property type="entry name" value="DSBA-like_thioredoxin_dom"/>
</dbReference>
<dbReference type="SUPFAM" id="SSF52833">
    <property type="entry name" value="Thioredoxin-like"/>
    <property type="match status" value="1"/>
</dbReference>
<dbReference type="Pfam" id="PF01323">
    <property type="entry name" value="DSBA"/>
    <property type="match status" value="1"/>
</dbReference>
<dbReference type="OrthoDB" id="1930760at2759"/>
<feature type="domain" description="DSBA-like thioredoxin" evidence="2">
    <location>
        <begin position="2"/>
        <end position="171"/>
    </location>
</feature>
<dbReference type="EMBL" id="CAIIXF020000004">
    <property type="protein sequence ID" value="CAH1782301.1"/>
    <property type="molecule type" value="Genomic_DNA"/>
</dbReference>
<comment type="caution">
    <text evidence="3">The sequence shown here is derived from an EMBL/GenBank/DDBJ whole genome shotgun (WGS) entry which is preliminary data.</text>
</comment>
<feature type="region of interest" description="Disordered" evidence="1">
    <location>
        <begin position="21"/>
        <end position="40"/>
    </location>
</feature>
<evidence type="ECO:0000313" key="4">
    <source>
        <dbReference type="Proteomes" id="UP000749559"/>
    </source>
</evidence>
<dbReference type="PANTHER" id="PTHR13887">
    <property type="entry name" value="GLUTATHIONE S-TRANSFERASE KAPPA"/>
    <property type="match status" value="1"/>
</dbReference>
<sequence length="187" mass="20800">MKSVQDLYDFTVRWEPFLLRPQMPPEGVEKPPPQADSPRVNPRLKEAGAAVGIDFTGKCGRYPNTLQAHVLLEYAKETDGGSKQNDIAELLFQAYFTDGTYPDAKCLLDIAGKVGLDKNAVKDLLKYEGKVEEARQKARYWAQQAVSGVPCFFMNGVRTFSGAQDPDAFVNMFKKVAEKYPAKSEAV</sequence>
<dbReference type="Gene3D" id="3.40.30.10">
    <property type="entry name" value="Glutaredoxin"/>
    <property type="match status" value="1"/>
</dbReference>
<dbReference type="Proteomes" id="UP000749559">
    <property type="component" value="Unassembled WGS sequence"/>
</dbReference>
<reference evidence="3" key="1">
    <citation type="submission" date="2022-03" db="EMBL/GenBank/DDBJ databases">
        <authorList>
            <person name="Martin C."/>
        </authorList>
    </citation>
    <scope>NUCLEOTIDE SEQUENCE</scope>
</reference>
<evidence type="ECO:0000256" key="1">
    <source>
        <dbReference type="SAM" id="MobiDB-lite"/>
    </source>
</evidence>
<dbReference type="AlphaFoldDB" id="A0A8S4NPN7"/>
<gene>
    <name evidence="3" type="ORF">OFUS_LOCUS8763</name>
</gene>
<proteinExistence type="predicted"/>
<dbReference type="GO" id="GO:0016491">
    <property type="term" value="F:oxidoreductase activity"/>
    <property type="evidence" value="ECO:0007669"/>
    <property type="project" value="InterPro"/>
</dbReference>
<organism evidence="3 4">
    <name type="scientific">Owenia fusiformis</name>
    <name type="common">Polychaete worm</name>
    <dbReference type="NCBI Taxonomy" id="6347"/>
    <lineage>
        <taxon>Eukaryota</taxon>
        <taxon>Metazoa</taxon>
        <taxon>Spiralia</taxon>
        <taxon>Lophotrochozoa</taxon>
        <taxon>Annelida</taxon>
        <taxon>Polychaeta</taxon>
        <taxon>Sedentaria</taxon>
        <taxon>Canalipalpata</taxon>
        <taxon>Sabellida</taxon>
        <taxon>Oweniida</taxon>
        <taxon>Oweniidae</taxon>
        <taxon>Owenia</taxon>
    </lineage>
</organism>